<evidence type="ECO:0000313" key="3">
    <source>
        <dbReference type="Proteomes" id="UP000076858"/>
    </source>
</evidence>
<evidence type="ECO:0000256" key="1">
    <source>
        <dbReference type="SAM" id="Phobius"/>
    </source>
</evidence>
<name>A0A164NDQ0_9CRUS</name>
<gene>
    <name evidence="2" type="ORF">APZ42_030877</name>
</gene>
<organism evidence="2 3">
    <name type="scientific">Daphnia magna</name>
    <dbReference type="NCBI Taxonomy" id="35525"/>
    <lineage>
        <taxon>Eukaryota</taxon>
        <taxon>Metazoa</taxon>
        <taxon>Ecdysozoa</taxon>
        <taxon>Arthropoda</taxon>
        <taxon>Crustacea</taxon>
        <taxon>Branchiopoda</taxon>
        <taxon>Diplostraca</taxon>
        <taxon>Cladocera</taxon>
        <taxon>Anomopoda</taxon>
        <taxon>Daphniidae</taxon>
        <taxon>Daphnia</taxon>
    </lineage>
</organism>
<keyword evidence="1" id="KW-0472">Membrane</keyword>
<dbReference type="AlphaFoldDB" id="A0A164NDQ0"/>
<feature type="transmembrane region" description="Helical" evidence="1">
    <location>
        <begin position="12"/>
        <end position="28"/>
    </location>
</feature>
<reference evidence="2 3" key="1">
    <citation type="submission" date="2016-03" db="EMBL/GenBank/DDBJ databases">
        <title>EvidentialGene: Evidence-directed Construction of Genes on Genomes.</title>
        <authorList>
            <person name="Gilbert D.G."/>
            <person name="Choi J.-H."/>
            <person name="Mockaitis K."/>
            <person name="Colbourne J."/>
            <person name="Pfrender M."/>
        </authorList>
    </citation>
    <scope>NUCLEOTIDE SEQUENCE [LARGE SCALE GENOMIC DNA]</scope>
    <source>
        <strain evidence="2 3">Xinb3</strain>
        <tissue evidence="2">Complete organism</tissue>
    </source>
</reference>
<proteinExistence type="predicted"/>
<keyword evidence="3" id="KW-1185">Reference proteome</keyword>
<comment type="caution">
    <text evidence="2">The sequence shown here is derived from an EMBL/GenBank/DDBJ whole genome shotgun (WGS) entry which is preliminary data.</text>
</comment>
<protein>
    <submittedName>
        <fullName evidence="2">Uncharacterized protein</fullName>
    </submittedName>
</protein>
<dbReference type="Proteomes" id="UP000076858">
    <property type="component" value="Unassembled WGS sequence"/>
</dbReference>
<keyword evidence="1" id="KW-1133">Transmembrane helix</keyword>
<sequence length="63" mass="7605">MTIATWTCRPFFFFFFFFLKIVFFYWVGKFPFAMETVVAIGISTKQLRHLFLSFAFHPTPHNE</sequence>
<keyword evidence="1" id="KW-0812">Transmembrane</keyword>
<dbReference type="EMBL" id="LRGB01002860">
    <property type="protein sequence ID" value="KZS05864.1"/>
    <property type="molecule type" value="Genomic_DNA"/>
</dbReference>
<evidence type="ECO:0000313" key="2">
    <source>
        <dbReference type="EMBL" id="KZS05864.1"/>
    </source>
</evidence>
<accession>A0A164NDQ0</accession>